<proteinExistence type="predicted"/>
<organism evidence="1 2">
    <name type="scientific">Gigaspora margarita</name>
    <dbReference type="NCBI Taxonomy" id="4874"/>
    <lineage>
        <taxon>Eukaryota</taxon>
        <taxon>Fungi</taxon>
        <taxon>Fungi incertae sedis</taxon>
        <taxon>Mucoromycota</taxon>
        <taxon>Glomeromycotina</taxon>
        <taxon>Glomeromycetes</taxon>
        <taxon>Diversisporales</taxon>
        <taxon>Gigasporaceae</taxon>
        <taxon>Gigaspora</taxon>
    </lineage>
</organism>
<dbReference type="EMBL" id="CAJVQB010008068">
    <property type="protein sequence ID" value="CAG8713598.1"/>
    <property type="molecule type" value="Genomic_DNA"/>
</dbReference>
<gene>
    <name evidence="1" type="ORF">GMARGA_LOCUS12929</name>
</gene>
<evidence type="ECO:0000313" key="2">
    <source>
        <dbReference type="Proteomes" id="UP000789901"/>
    </source>
</evidence>
<name>A0ABN7V0J7_GIGMA</name>
<accession>A0ABN7V0J7</accession>
<keyword evidence="2" id="KW-1185">Reference proteome</keyword>
<protein>
    <submittedName>
        <fullName evidence="1">9293_t:CDS:1</fullName>
    </submittedName>
</protein>
<dbReference type="Proteomes" id="UP000789901">
    <property type="component" value="Unassembled WGS sequence"/>
</dbReference>
<comment type="caution">
    <text evidence="1">The sequence shown here is derived from an EMBL/GenBank/DDBJ whole genome shotgun (WGS) entry which is preliminary data.</text>
</comment>
<evidence type="ECO:0000313" key="1">
    <source>
        <dbReference type="EMBL" id="CAG8713598.1"/>
    </source>
</evidence>
<reference evidence="1 2" key="1">
    <citation type="submission" date="2021-06" db="EMBL/GenBank/DDBJ databases">
        <authorList>
            <person name="Kallberg Y."/>
            <person name="Tangrot J."/>
            <person name="Rosling A."/>
        </authorList>
    </citation>
    <scope>NUCLEOTIDE SEQUENCE [LARGE SCALE GENOMIC DNA]</scope>
    <source>
        <strain evidence="1 2">120-4 pot B 10/14</strain>
    </source>
</reference>
<sequence>MEKYTSCSQKYSPEAFLYKRKTYKTCANCLANKAKKRIDEKAALSIIVRGYTQDVFESILLKELSNYVAELIESTQENSGLFFKIRFEIFDLVEHSFKSIAEMIINYIESGDNYVWLTNMAPYISTCYDNVSTFYFACLQSNELAQVTIKLSHNILHERPIIVATPIEIKQEIEQNLHLSPIQLRSYLYNKFAKGHFELYTLIENFESTGFPLAYLVLDLTNTSKDTPQDENFSEINAAREVWPKANIQLCLWYIERALKQKLITMKFNFIDPNFIPNLENDTKNYEVCPNNFRNDIINFIRAHFHMHYKIPINASSQYLTPAKIREKANMYLEKIASAWFNNFKKDWKSFASKPIAIDAKKYYTIDSAHWMCNYPFLIWDGNKLLNESSKIYTSLAKNCESKIITTNENSRNIDIELHQKCEFEIITTNENSENIDPELHQEYDSKIASLEHLVKHLKEELSVNNLQHVENVVNNMKHTFTIIDDIEKSQNKRSCSTTWHGAKPWTMFL</sequence>